<sequence length="93" mass="10868">MPMMTTPLSLQTSKTTLTSSSMPLWMNTRLASKTPSTRFLSFSNSLSWIWPFCLLDINLSLFMSTSFRYSGGQRRLRLRKSRVALLFRQQMFF</sequence>
<organism evidence="2 3">
    <name type="scientific">Brassica cretica</name>
    <name type="common">Mustard</name>
    <dbReference type="NCBI Taxonomy" id="69181"/>
    <lineage>
        <taxon>Eukaryota</taxon>
        <taxon>Viridiplantae</taxon>
        <taxon>Streptophyta</taxon>
        <taxon>Embryophyta</taxon>
        <taxon>Tracheophyta</taxon>
        <taxon>Spermatophyta</taxon>
        <taxon>Magnoliopsida</taxon>
        <taxon>eudicotyledons</taxon>
        <taxon>Gunneridae</taxon>
        <taxon>Pentapetalae</taxon>
        <taxon>rosids</taxon>
        <taxon>malvids</taxon>
        <taxon>Brassicales</taxon>
        <taxon>Brassicaceae</taxon>
        <taxon>Brassiceae</taxon>
        <taxon>Brassica</taxon>
    </lineage>
</organism>
<evidence type="ECO:0000313" key="3">
    <source>
        <dbReference type="Proteomes" id="UP000712600"/>
    </source>
</evidence>
<name>A0A8S9RIH9_BRACR</name>
<accession>A0A8S9RIH9</accession>
<dbReference type="AlphaFoldDB" id="A0A8S9RIH9"/>
<keyword evidence="1" id="KW-0812">Transmembrane</keyword>
<keyword evidence="1" id="KW-0472">Membrane</keyword>
<protein>
    <submittedName>
        <fullName evidence="2">Uncharacterized protein</fullName>
    </submittedName>
</protein>
<reference evidence="2" key="1">
    <citation type="submission" date="2019-12" db="EMBL/GenBank/DDBJ databases">
        <title>Genome sequencing and annotation of Brassica cretica.</title>
        <authorList>
            <person name="Studholme D.J."/>
            <person name="Sarris P."/>
        </authorList>
    </citation>
    <scope>NUCLEOTIDE SEQUENCE</scope>
    <source>
        <strain evidence="2">PFS-109/04</strain>
        <tissue evidence="2">Leaf</tissue>
    </source>
</reference>
<dbReference type="EMBL" id="QGKX02000095">
    <property type="protein sequence ID" value="KAF3572670.1"/>
    <property type="molecule type" value="Genomic_DNA"/>
</dbReference>
<comment type="caution">
    <text evidence="2">The sequence shown here is derived from an EMBL/GenBank/DDBJ whole genome shotgun (WGS) entry which is preliminary data.</text>
</comment>
<gene>
    <name evidence="2" type="ORF">F2Q69_00062917</name>
</gene>
<keyword evidence="1" id="KW-1133">Transmembrane helix</keyword>
<evidence type="ECO:0000313" key="2">
    <source>
        <dbReference type="EMBL" id="KAF3572670.1"/>
    </source>
</evidence>
<proteinExistence type="predicted"/>
<feature type="transmembrane region" description="Helical" evidence="1">
    <location>
        <begin position="48"/>
        <end position="70"/>
    </location>
</feature>
<dbReference type="Proteomes" id="UP000712600">
    <property type="component" value="Unassembled WGS sequence"/>
</dbReference>
<evidence type="ECO:0000256" key="1">
    <source>
        <dbReference type="SAM" id="Phobius"/>
    </source>
</evidence>